<keyword evidence="3 9" id="KW-0507">mRNA processing</keyword>
<dbReference type="GO" id="GO:0030620">
    <property type="term" value="F:U2 snRNA binding"/>
    <property type="evidence" value="ECO:0007669"/>
    <property type="project" value="EnsemblFungi"/>
</dbReference>
<dbReference type="OrthoDB" id="422364at2759"/>
<keyword evidence="6 9" id="KW-0508">mRNA splicing</keyword>
<dbReference type="PANTHER" id="PTHR15588">
    <property type="entry name" value="LSM1"/>
    <property type="match status" value="1"/>
</dbReference>
<evidence type="ECO:0000256" key="1">
    <source>
        <dbReference type="ARBA" id="ARBA00004123"/>
    </source>
</evidence>
<keyword evidence="13" id="KW-1185">Reference proteome</keyword>
<comment type="similarity">
    <text evidence="2 9">Belongs to the snRNP Sm proteins family.</text>
</comment>
<dbReference type="GO" id="GO:0005688">
    <property type="term" value="C:U6 snRNP"/>
    <property type="evidence" value="ECO:0000318"/>
    <property type="project" value="GO_Central"/>
</dbReference>
<name>B6JYZ6_SCHJY</name>
<evidence type="ECO:0000256" key="8">
    <source>
        <dbReference type="ARBA" id="ARBA00023274"/>
    </source>
</evidence>
<dbReference type="JaponicusDB" id="SJAG_01819">
    <property type="gene designation" value="lsm8"/>
</dbReference>
<dbReference type="PANTHER" id="PTHR15588:SF9">
    <property type="entry name" value="U6 SNRNA-ASSOCIATED SM-LIKE PROTEIN LSM8"/>
    <property type="match status" value="1"/>
</dbReference>
<protein>
    <recommendedName>
        <fullName evidence="9">LSM2-LSM8 complex subunit LSM8</fullName>
    </recommendedName>
</protein>
<dbReference type="InterPro" id="IPR034103">
    <property type="entry name" value="Lsm8"/>
</dbReference>
<dbReference type="InterPro" id="IPR044642">
    <property type="entry name" value="PTHR15588"/>
</dbReference>
<dbReference type="SMART" id="SM00651">
    <property type="entry name" value="Sm"/>
    <property type="match status" value="1"/>
</dbReference>
<gene>
    <name evidence="12" type="primary">lsm8</name>
    <name evidence="9" type="synonym">LSM8</name>
    <name evidence="11" type="ORF">SJAG_01819</name>
</gene>
<dbReference type="Pfam" id="PF01423">
    <property type="entry name" value="LSM"/>
    <property type="match status" value="1"/>
</dbReference>
<evidence type="ECO:0000256" key="5">
    <source>
        <dbReference type="ARBA" id="ARBA00022884"/>
    </source>
</evidence>
<evidence type="ECO:0000313" key="12">
    <source>
        <dbReference type="JaponicusDB" id="SJAG_01819"/>
    </source>
</evidence>
<evidence type="ECO:0000259" key="10">
    <source>
        <dbReference type="PROSITE" id="PS52002"/>
    </source>
</evidence>
<dbReference type="FunFam" id="2.30.30.100:FF:000027">
    <property type="entry name" value="U6 snRNA-associated Sm-like protein LSm8"/>
    <property type="match status" value="1"/>
</dbReference>
<dbReference type="GeneID" id="7048246"/>
<evidence type="ECO:0000256" key="6">
    <source>
        <dbReference type="ARBA" id="ARBA00023187"/>
    </source>
</evidence>
<dbReference type="EMBL" id="KE651168">
    <property type="protein sequence ID" value="EEB06764.1"/>
    <property type="molecule type" value="Genomic_DNA"/>
</dbReference>
<organism evidence="11 13">
    <name type="scientific">Schizosaccharomyces japonicus (strain yFS275 / FY16936)</name>
    <name type="common">Fission yeast</name>
    <dbReference type="NCBI Taxonomy" id="402676"/>
    <lineage>
        <taxon>Eukaryota</taxon>
        <taxon>Fungi</taxon>
        <taxon>Dikarya</taxon>
        <taxon>Ascomycota</taxon>
        <taxon>Taphrinomycotina</taxon>
        <taxon>Schizosaccharomycetes</taxon>
        <taxon>Schizosaccharomycetales</taxon>
        <taxon>Schizosaccharomycetaceae</taxon>
        <taxon>Schizosaccharomyces</taxon>
    </lineage>
</organism>
<dbReference type="GO" id="GO:0005682">
    <property type="term" value="C:U5 snRNP"/>
    <property type="evidence" value="ECO:0007669"/>
    <property type="project" value="EnsemblFungi"/>
</dbReference>
<dbReference type="GO" id="GO:0000398">
    <property type="term" value="P:mRNA splicing, via spliceosome"/>
    <property type="evidence" value="ECO:0000318"/>
    <property type="project" value="GO_Central"/>
</dbReference>
<proteinExistence type="inferred from homology"/>
<keyword evidence="4 9" id="KW-0747">Spliceosome</keyword>
<evidence type="ECO:0000256" key="3">
    <source>
        <dbReference type="ARBA" id="ARBA00022664"/>
    </source>
</evidence>
<dbReference type="STRING" id="402676.B6JYZ6"/>
<comment type="subcellular location">
    <subcellularLocation>
        <location evidence="1 9">Nucleus</location>
    </subcellularLocation>
</comment>
<comment type="function">
    <text evidence="9">Plays role in pre-mRNA splicing as component of the U4/U6-U5 tri-snRNP complex that is involved in spliceosome assembly, and as component of the precatalytic spliceosome (spliceosome B complex). The heptameric LSM2-8 complex binds specifically to the 3'-terminal U-tract of U6 snRNA.</text>
</comment>
<feature type="domain" description="Sm" evidence="10">
    <location>
        <begin position="1"/>
        <end position="74"/>
    </location>
</feature>
<keyword evidence="7 9" id="KW-0539">Nucleus</keyword>
<dbReference type="CDD" id="cd01727">
    <property type="entry name" value="LSm8"/>
    <property type="match status" value="1"/>
</dbReference>
<dbReference type="Proteomes" id="UP000001744">
    <property type="component" value="Unassembled WGS sequence"/>
</dbReference>
<reference evidence="11 13" key="1">
    <citation type="journal article" date="2011" name="Science">
        <title>Comparative functional genomics of the fission yeasts.</title>
        <authorList>
            <person name="Rhind N."/>
            <person name="Chen Z."/>
            <person name="Yassour M."/>
            <person name="Thompson D.A."/>
            <person name="Haas B.J."/>
            <person name="Habib N."/>
            <person name="Wapinski I."/>
            <person name="Roy S."/>
            <person name="Lin M.F."/>
            <person name="Heiman D.I."/>
            <person name="Young S.K."/>
            <person name="Furuya K."/>
            <person name="Guo Y."/>
            <person name="Pidoux A."/>
            <person name="Chen H.M."/>
            <person name="Robbertse B."/>
            <person name="Goldberg J.M."/>
            <person name="Aoki K."/>
            <person name="Bayne E.H."/>
            <person name="Berlin A.M."/>
            <person name="Desjardins C.A."/>
            <person name="Dobbs E."/>
            <person name="Dukaj L."/>
            <person name="Fan L."/>
            <person name="FitzGerald M.G."/>
            <person name="French C."/>
            <person name="Gujja S."/>
            <person name="Hansen K."/>
            <person name="Keifenheim D."/>
            <person name="Levin J.Z."/>
            <person name="Mosher R.A."/>
            <person name="Mueller C.A."/>
            <person name="Pfiffner J."/>
            <person name="Priest M."/>
            <person name="Russ C."/>
            <person name="Smialowska A."/>
            <person name="Swoboda P."/>
            <person name="Sykes S.M."/>
            <person name="Vaughn M."/>
            <person name="Vengrova S."/>
            <person name="Yoder R."/>
            <person name="Zeng Q."/>
            <person name="Allshire R."/>
            <person name="Baulcombe D."/>
            <person name="Birren B.W."/>
            <person name="Brown W."/>
            <person name="Ekwall K."/>
            <person name="Kellis M."/>
            <person name="Leatherwood J."/>
            <person name="Levin H."/>
            <person name="Margalit H."/>
            <person name="Martienssen R."/>
            <person name="Nieduszynski C.A."/>
            <person name="Spatafora J.W."/>
            <person name="Friedman N."/>
            <person name="Dalgaard J.Z."/>
            <person name="Baumann P."/>
            <person name="Niki H."/>
            <person name="Regev A."/>
            <person name="Nusbaum C."/>
        </authorList>
    </citation>
    <scope>NUCLEOTIDE SEQUENCE [LARGE SCALE GENOMIC DNA]</scope>
    <source>
        <strain evidence="13">yFS275 / FY16936</strain>
    </source>
</reference>
<evidence type="ECO:0000313" key="11">
    <source>
        <dbReference type="EMBL" id="EEB06764.1"/>
    </source>
</evidence>
<dbReference type="InterPro" id="IPR010920">
    <property type="entry name" value="LSM_dom_sf"/>
</dbReference>
<dbReference type="InterPro" id="IPR047575">
    <property type="entry name" value="Sm"/>
</dbReference>
<dbReference type="eggNOG" id="KOG1784">
    <property type="taxonomic scope" value="Eukaryota"/>
</dbReference>
<sequence>MSLAEFVEQQVEVITNDGRCVLGSLRGFDQTTNLILSNSKERLISWDQETEVIPLGLYIIRGENVAMVGLVDQQLDNEIEWSKVRGEPLHDVVH</sequence>
<dbReference type="GO" id="GO:0003729">
    <property type="term" value="F:mRNA binding"/>
    <property type="evidence" value="ECO:0000318"/>
    <property type="project" value="GO_Central"/>
</dbReference>
<accession>B6JYZ6</accession>
<dbReference type="RefSeq" id="XP_002173057.1">
    <property type="nucleotide sequence ID" value="XM_002173021.2"/>
</dbReference>
<evidence type="ECO:0000256" key="4">
    <source>
        <dbReference type="ARBA" id="ARBA00022728"/>
    </source>
</evidence>
<dbReference type="GO" id="GO:0071011">
    <property type="term" value="C:precatalytic spliceosome"/>
    <property type="evidence" value="ECO:0000318"/>
    <property type="project" value="GO_Central"/>
</dbReference>
<evidence type="ECO:0000256" key="7">
    <source>
        <dbReference type="ARBA" id="ARBA00023242"/>
    </source>
</evidence>
<dbReference type="HOGENOM" id="CLU_076902_8_1_1"/>
<dbReference type="InterPro" id="IPR001163">
    <property type="entry name" value="Sm_dom_euk/arc"/>
</dbReference>
<dbReference type="Gene3D" id="2.30.30.100">
    <property type="match status" value="1"/>
</dbReference>
<evidence type="ECO:0000256" key="9">
    <source>
        <dbReference type="RuleBase" id="RU365048"/>
    </source>
</evidence>
<keyword evidence="8 9" id="KW-0687">Ribonucleoprotein</keyword>
<dbReference type="PROSITE" id="PS52002">
    <property type="entry name" value="SM"/>
    <property type="match status" value="1"/>
</dbReference>
<evidence type="ECO:0000256" key="2">
    <source>
        <dbReference type="ARBA" id="ARBA00006850"/>
    </source>
</evidence>
<comment type="subunit">
    <text evidence="9">LSm subunits form a heteromer with a doughnut shape.</text>
</comment>
<dbReference type="VEuPathDB" id="FungiDB:SJAG_01819"/>
<dbReference type="SUPFAM" id="SSF50182">
    <property type="entry name" value="Sm-like ribonucleoproteins"/>
    <property type="match status" value="1"/>
</dbReference>
<dbReference type="GO" id="GO:0046540">
    <property type="term" value="C:U4/U6 x U5 tri-snRNP complex"/>
    <property type="evidence" value="ECO:0000318"/>
    <property type="project" value="GO_Central"/>
</dbReference>
<evidence type="ECO:0000313" key="13">
    <source>
        <dbReference type="Proteomes" id="UP000001744"/>
    </source>
</evidence>
<dbReference type="OMA" id="AACDQTT"/>
<keyword evidence="5 9" id="KW-0694">RNA-binding</keyword>
<dbReference type="AlphaFoldDB" id="B6JYZ6"/>